<feature type="binding site" evidence="7">
    <location>
        <position position="14"/>
    </location>
    <ligand>
        <name>tRNA</name>
        <dbReference type="ChEBI" id="CHEBI:17843"/>
    </ligand>
</feature>
<dbReference type="InterPro" id="IPR018171">
    <property type="entry name" value="Pept_tRNA_hydro_CS"/>
</dbReference>
<dbReference type="GO" id="GO:0000049">
    <property type="term" value="F:tRNA binding"/>
    <property type="evidence" value="ECO:0007669"/>
    <property type="project" value="UniProtKB-UniRule"/>
</dbReference>
<comment type="subcellular location">
    <subcellularLocation>
        <location evidence="7">Cytoplasm</location>
    </subcellularLocation>
</comment>
<dbReference type="AlphaFoldDB" id="A0A0G1A6W5"/>
<evidence type="ECO:0000256" key="9">
    <source>
        <dbReference type="RuleBase" id="RU004320"/>
    </source>
</evidence>
<evidence type="ECO:0000256" key="7">
    <source>
        <dbReference type="HAMAP-Rule" id="MF_00083"/>
    </source>
</evidence>
<dbReference type="EMBL" id="LCDO01000006">
    <property type="protein sequence ID" value="KKS56765.1"/>
    <property type="molecule type" value="Genomic_DNA"/>
</dbReference>
<evidence type="ECO:0000256" key="1">
    <source>
        <dbReference type="ARBA" id="ARBA00013260"/>
    </source>
</evidence>
<dbReference type="InterPro" id="IPR036416">
    <property type="entry name" value="Pept_tRNA_hydro_sf"/>
</dbReference>
<dbReference type="GO" id="GO:0004045">
    <property type="term" value="F:peptidyl-tRNA hydrolase activity"/>
    <property type="evidence" value="ECO:0007669"/>
    <property type="project" value="UniProtKB-UniRule"/>
</dbReference>
<comment type="function">
    <text evidence="7">Catalyzes the release of premature peptidyl moieties from peptidyl-tRNA molecules trapped in stalled 50S ribosomal subunits, and thus maintains levels of free tRNAs and 50S ribosomes.</text>
</comment>
<accession>A0A0G1A6W5</accession>
<comment type="similarity">
    <text evidence="5 7 9">Belongs to the PTH family.</text>
</comment>
<sequence>MILIVGLGNPGKKYQNTRHNAGFLALEKFYASGEGVFSQWKENKKFQSLMAESADKKIKLVLPQTFMNESGVAVAALAKFYKIPSTSIYVVHDDLDLPLGKIKVQIDRSAAGHNGVKSIIEKIGGQNFARFRIGIKPLKETFAEGSDLVLAKFSLAEKKDLETGLQKTIEALKEALQNGLAAAMNKFN</sequence>
<dbReference type="CDD" id="cd00462">
    <property type="entry name" value="PTH"/>
    <property type="match status" value="1"/>
</dbReference>
<comment type="caution">
    <text evidence="10">The sequence shown here is derived from an EMBL/GenBank/DDBJ whole genome shotgun (WGS) entry which is preliminary data.</text>
</comment>
<reference evidence="10 11" key="1">
    <citation type="journal article" date="2015" name="Nature">
        <title>rRNA introns, odd ribosomes, and small enigmatic genomes across a large radiation of phyla.</title>
        <authorList>
            <person name="Brown C.T."/>
            <person name="Hug L.A."/>
            <person name="Thomas B.C."/>
            <person name="Sharon I."/>
            <person name="Castelle C.J."/>
            <person name="Singh A."/>
            <person name="Wilkins M.J."/>
            <person name="Williams K.H."/>
            <person name="Banfield J.F."/>
        </authorList>
    </citation>
    <scope>NUCLEOTIDE SEQUENCE [LARGE SCALE GENOMIC DNA]</scope>
</reference>
<name>A0A0G1A6W5_9BACT</name>
<evidence type="ECO:0000256" key="8">
    <source>
        <dbReference type="RuleBase" id="RU000673"/>
    </source>
</evidence>
<evidence type="ECO:0000313" key="11">
    <source>
        <dbReference type="Proteomes" id="UP000034837"/>
    </source>
</evidence>
<dbReference type="PANTHER" id="PTHR17224:SF1">
    <property type="entry name" value="PEPTIDYL-TRNA HYDROLASE"/>
    <property type="match status" value="1"/>
</dbReference>
<dbReference type="EC" id="3.1.1.29" evidence="1 7"/>
<dbReference type="PATRIC" id="fig|1619039.3.peg.800"/>
<evidence type="ECO:0000256" key="3">
    <source>
        <dbReference type="ARBA" id="ARBA00022801"/>
    </source>
</evidence>
<evidence type="ECO:0000256" key="4">
    <source>
        <dbReference type="ARBA" id="ARBA00022884"/>
    </source>
</evidence>
<evidence type="ECO:0000256" key="6">
    <source>
        <dbReference type="ARBA" id="ARBA00050038"/>
    </source>
</evidence>
<protein>
    <recommendedName>
        <fullName evidence="6 7">Peptidyl-tRNA hydrolase</fullName>
        <shortName evidence="7">Pth</shortName>
        <ecNumber evidence="1 7">3.1.1.29</ecNumber>
    </recommendedName>
</protein>
<evidence type="ECO:0000256" key="5">
    <source>
        <dbReference type="ARBA" id="ARBA00038063"/>
    </source>
</evidence>
<dbReference type="HAMAP" id="MF_00083">
    <property type="entry name" value="Pept_tRNA_hydro_bact"/>
    <property type="match status" value="1"/>
</dbReference>
<gene>
    <name evidence="7" type="primary">pth</name>
    <name evidence="10" type="ORF">UV20_C0006G0048</name>
</gene>
<feature type="active site" description="Proton acceptor" evidence="7">
    <location>
        <position position="19"/>
    </location>
</feature>
<dbReference type="GO" id="GO:0005737">
    <property type="term" value="C:cytoplasm"/>
    <property type="evidence" value="ECO:0007669"/>
    <property type="project" value="UniProtKB-SubCell"/>
</dbReference>
<organism evidence="10 11">
    <name type="scientific">Candidatus Magasanikbacteria bacterium GW2011_GWA2_42_32</name>
    <dbReference type="NCBI Taxonomy" id="1619039"/>
    <lineage>
        <taxon>Bacteria</taxon>
        <taxon>Candidatus Magasanikiibacteriota</taxon>
    </lineage>
</organism>
<feature type="site" description="Stabilizes the basic form of H active site to accept a proton" evidence="7">
    <location>
        <position position="93"/>
    </location>
</feature>
<comment type="subunit">
    <text evidence="7">Monomer.</text>
</comment>
<evidence type="ECO:0000256" key="2">
    <source>
        <dbReference type="ARBA" id="ARBA00022555"/>
    </source>
</evidence>
<comment type="function">
    <text evidence="7">Hydrolyzes ribosome-free peptidyl-tRNAs (with 1 or more amino acids incorporated), which drop off the ribosome during protein synthesis, or as a result of ribosome stalling.</text>
</comment>
<dbReference type="NCBIfam" id="TIGR00447">
    <property type="entry name" value="pth"/>
    <property type="match status" value="1"/>
</dbReference>
<comment type="catalytic activity">
    <reaction evidence="7 8">
        <text>an N-acyl-L-alpha-aminoacyl-tRNA + H2O = an N-acyl-L-amino acid + a tRNA + H(+)</text>
        <dbReference type="Rhea" id="RHEA:54448"/>
        <dbReference type="Rhea" id="RHEA-COMP:10123"/>
        <dbReference type="Rhea" id="RHEA-COMP:13883"/>
        <dbReference type="ChEBI" id="CHEBI:15377"/>
        <dbReference type="ChEBI" id="CHEBI:15378"/>
        <dbReference type="ChEBI" id="CHEBI:59874"/>
        <dbReference type="ChEBI" id="CHEBI:78442"/>
        <dbReference type="ChEBI" id="CHEBI:138191"/>
        <dbReference type="EC" id="3.1.1.29"/>
    </reaction>
</comment>
<dbReference type="Proteomes" id="UP000034837">
    <property type="component" value="Unassembled WGS sequence"/>
</dbReference>
<feature type="site" description="Discriminates between blocked and unblocked aminoacyl-tRNA" evidence="7">
    <location>
        <position position="9"/>
    </location>
</feature>
<dbReference type="FunFam" id="3.40.50.1470:FF:000001">
    <property type="entry name" value="Peptidyl-tRNA hydrolase"/>
    <property type="match status" value="1"/>
</dbReference>
<dbReference type="Pfam" id="PF01195">
    <property type="entry name" value="Pept_tRNA_hydro"/>
    <property type="match status" value="1"/>
</dbReference>
<keyword evidence="4 7" id="KW-0694">RNA-binding</keyword>
<dbReference type="GO" id="GO:0072344">
    <property type="term" value="P:rescue of stalled ribosome"/>
    <property type="evidence" value="ECO:0007669"/>
    <property type="project" value="UniProtKB-UniRule"/>
</dbReference>
<dbReference type="SUPFAM" id="SSF53178">
    <property type="entry name" value="Peptidyl-tRNA hydrolase-like"/>
    <property type="match status" value="1"/>
</dbReference>
<dbReference type="PANTHER" id="PTHR17224">
    <property type="entry name" value="PEPTIDYL-TRNA HYDROLASE"/>
    <property type="match status" value="1"/>
</dbReference>
<keyword evidence="3 7" id="KW-0378">Hydrolase</keyword>
<feature type="binding site" evidence="7">
    <location>
        <position position="66"/>
    </location>
    <ligand>
        <name>tRNA</name>
        <dbReference type="ChEBI" id="CHEBI:17843"/>
    </ligand>
</feature>
<keyword evidence="7" id="KW-0963">Cytoplasm</keyword>
<keyword evidence="2 7" id="KW-0820">tRNA-binding</keyword>
<dbReference type="PROSITE" id="PS01195">
    <property type="entry name" value="PEPT_TRNA_HYDROL_1"/>
    <property type="match status" value="1"/>
</dbReference>
<feature type="binding site" evidence="7">
    <location>
        <position position="114"/>
    </location>
    <ligand>
        <name>tRNA</name>
        <dbReference type="ChEBI" id="CHEBI:17843"/>
    </ligand>
</feature>
<evidence type="ECO:0000313" key="10">
    <source>
        <dbReference type="EMBL" id="KKS56765.1"/>
    </source>
</evidence>
<dbReference type="GO" id="GO:0006515">
    <property type="term" value="P:protein quality control for misfolded or incompletely synthesized proteins"/>
    <property type="evidence" value="ECO:0007669"/>
    <property type="project" value="UniProtKB-UniRule"/>
</dbReference>
<dbReference type="PROSITE" id="PS01196">
    <property type="entry name" value="PEPT_TRNA_HYDROL_2"/>
    <property type="match status" value="1"/>
</dbReference>
<feature type="binding site" evidence="7">
    <location>
        <position position="68"/>
    </location>
    <ligand>
        <name>tRNA</name>
        <dbReference type="ChEBI" id="CHEBI:17843"/>
    </ligand>
</feature>
<dbReference type="InterPro" id="IPR001328">
    <property type="entry name" value="Pept_tRNA_hydro"/>
</dbReference>
<dbReference type="Gene3D" id="3.40.50.1470">
    <property type="entry name" value="Peptidyl-tRNA hydrolase"/>
    <property type="match status" value="1"/>
</dbReference>
<proteinExistence type="inferred from homology"/>